<name>A0A918D8I4_9ACTN</name>
<comment type="caution">
    <text evidence="1">The sequence shown here is derived from an EMBL/GenBank/DDBJ whole genome shotgun (WGS) entry which is preliminary data.</text>
</comment>
<protein>
    <submittedName>
        <fullName evidence="1">Uncharacterized protein</fullName>
    </submittedName>
</protein>
<keyword evidence="2" id="KW-1185">Reference proteome</keyword>
<dbReference type="RefSeq" id="WP_189189916.1">
    <property type="nucleotide sequence ID" value="NZ_BMMM01000014.1"/>
</dbReference>
<reference evidence="1 2" key="1">
    <citation type="journal article" date="2014" name="Int. J. Syst. Evol. Microbiol.">
        <title>Complete genome sequence of Corynebacterium casei LMG S-19264T (=DSM 44701T), isolated from a smear-ripened cheese.</title>
        <authorList>
            <consortium name="US DOE Joint Genome Institute (JGI-PGF)"/>
            <person name="Walter F."/>
            <person name="Albersmeier A."/>
            <person name="Kalinowski J."/>
            <person name="Ruckert C."/>
        </authorList>
    </citation>
    <scope>NUCLEOTIDE SEQUENCE [LARGE SCALE GENOMIC DNA]</scope>
    <source>
        <strain evidence="1 2">CGMCC 4.7111</strain>
    </source>
</reference>
<dbReference type="AlphaFoldDB" id="A0A918D8I4"/>
<accession>A0A918D8I4</accession>
<proteinExistence type="predicted"/>
<dbReference type="Proteomes" id="UP000600365">
    <property type="component" value="Unassembled WGS sequence"/>
</dbReference>
<gene>
    <name evidence="1" type="ORF">GCM10011579_067950</name>
</gene>
<organism evidence="1 2">
    <name type="scientific">Streptomyces albiflavescens</name>
    <dbReference type="NCBI Taxonomy" id="1623582"/>
    <lineage>
        <taxon>Bacteria</taxon>
        <taxon>Bacillati</taxon>
        <taxon>Actinomycetota</taxon>
        <taxon>Actinomycetes</taxon>
        <taxon>Kitasatosporales</taxon>
        <taxon>Streptomycetaceae</taxon>
        <taxon>Streptomyces</taxon>
    </lineage>
</organism>
<evidence type="ECO:0000313" key="1">
    <source>
        <dbReference type="EMBL" id="GGN81417.1"/>
    </source>
</evidence>
<dbReference type="EMBL" id="BMMM01000014">
    <property type="protein sequence ID" value="GGN81417.1"/>
    <property type="molecule type" value="Genomic_DNA"/>
</dbReference>
<sequence>MQIQAVNRLLMSKSEVAARRTSSSAESESWIWVIPLRSGEFRVRAFEVLRDLLADDNDIYDGNMSIVHDEIVSSIDDVDESVIRAGVDPEELDVPWKCEFPL</sequence>
<evidence type="ECO:0000313" key="2">
    <source>
        <dbReference type="Proteomes" id="UP000600365"/>
    </source>
</evidence>